<reference evidence="2" key="2">
    <citation type="submission" date="2023-05" db="EMBL/GenBank/DDBJ databases">
        <authorList>
            <consortium name="Lawrence Berkeley National Laboratory"/>
            <person name="Steindorff A."/>
            <person name="Hensen N."/>
            <person name="Bonometti L."/>
            <person name="Westerberg I."/>
            <person name="Brannstrom I.O."/>
            <person name="Guillou S."/>
            <person name="Cros-Aarteil S."/>
            <person name="Calhoun S."/>
            <person name="Haridas S."/>
            <person name="Kuo A."/>
            <person name="Mondo S."/>
            <person name="Pangilinan J."/>
            <person name="Riley R."/>
            <person name="Labutti K."/>
            <person name="Andreopoulos B."/>
            <person name="Lipzen A."/>
            <person name="Chen C."/>
            <person name="Yanf M."/>
            <person name="Daum C."/>
            <person name="Ng V."/>
            <person name="Clum A."/>
            <person name="Ohm R."/>
            <person name="Martin F."/>
            <person name="Silar P."/>
            <person name="Natvig D."/>
            <person name="Lalanne C."/>
            <person name="Gautier V."/>
            <person name="Ament-Velasquez S.L."/>
            <person name="Kruys A."/>
            <person name="Hutchinson M.I."/>
            <person name="Powell A.J."/>
            <person name="Barry K."/>
            <person name="Miller A.N."/>
            <person name="Grigoriev I.V."/>
            <person name="Debuchy R."/>
            <person name="Gladieux P."/>
            <person name="Thoren M.H."/>
            <person name="Johannesson H."/>
        </authorList>
    </citation>
    <scope>NUCLEOTIDE SEQUENCE</scope>
    <source>
        <strain evidence="2">CBS 532.94</strain>
    </source>
</reference>
<dbReference type="Pfam" id="PF20354">
    <property type="entry name" value="DUF6649"/>
    <property type="match status" value="1"/>
</dbReference>
<keyword evidence="3" id="KW-1185">Reference proteome</keyword>
<comment type="caution">
    <text evidence="2">The sequence shown here is derived from an EMBL/GenBank/DDBJ whole genome shotgun (WGS) entry which is preliminary data.</text>
</comment>
<dbReference type="Proteomes" id="UP001303760">
    <property type="component" value="Unassembled WGS sequence"/>
</dbReference>
<dbReference type="AlphaFoldDB" id="A0AAN7CCU5"/>
<name>A0AAN7CCU5_9PEZI</name>
<accession>A0AAN7CCU5</accession>
<reference evidence="2" key="1">
    <citation type="journal article" date="2023" name="Mol. Phylogenet. Evol.">
        <title>Genome-scale phylogeny and comparative genomics of the fungal order Sordariales.</title>
        <authorList>
            <person name="Hensen N."/>
            <person name="Bonometti L."/>
            <person name="Westerberg I."/>
            <person name="Brannstrom I.O."/>
            <person name="Guillou S."/>
            <person name="Cros-Aarteil S."/>
            <person name="Calhoun S."/>
            <person name="Haridas S."/>
            <person name="Kuo A."/>
            <person name="Mondo S."/>
            <person name="Pangilinan J."/>
            <person name="Riley R."/>
            <person name="LaButti K."/>
            <person name="Andreopoulos B."/>
            <person name="Lipzen A."/>
            <person name="Chen C."/>
            <person name="Yan M."/>
            <person name="Daum C."/>
            <person name="Ng V."/>
            <person name="Clum A."/>
            <person name="Steindorff A."/>
            <person name="Ohm R.A."/>
            <person name="Martin F."/>
            <person name="Silar P."/>
            <person name="Natvig D.O."/>
            <person name="Lalanne C."/>
            <person name="Gautier V."/>
            <person name="Ament-Velasquez S.L."/>
            <person name="Kruys A."/>
            <person name="Hutchinson M.I."/>
            <person name="Powell A.J."/>
            <person name="Barry K."/>
            <person name="Miller A.N."/>
            <person name="Grigoriev I.V."/>
            <person name="Debuchy R."/>
            <person name="Gladieux P."/>
            <person name="Hiltunen Thoren M."/>
            <person name="Johannesson H."/>
        </authorList>
    </citation>
    <scope>NUCLEOTIDE SEQUENCE</scope>
    <source>
        <strain evidence="2">CBS 532.94</strain>
    </source>
</reference>
<dbReference type="EMBL" id="MU860057">
    <property type="protein sequence ID" value="KAK4239684.1"/>
    <property type="molecule type" value="Genomic_DNA"/>
</dbReference>
<gene>
    <name evidence="2" type="ORF">C8A03DRAFT_32205</name>
</gene>
<evidence type="ECO:0000313" key="2">
    <source>
        <dbReference type="EMBL" id="KAK4239684.1"/>
    </source>
</evidence>
<protein>
    <submittedName>
        <fullName evidence="2">Uncharacterized protein</fullName>
    </submittedName>
</protein>
<dbReference type="InterPro" id="IPR046591">
    <property type="entry name" value="DUF6649"/>
</dbReference>
<proteinExistence type="predicted"/>
<organism evidence="2 3">
    <name type="scientific">Achaetomium macrosporum</name>
    <dbReference type="NCBI Taxonomy" id="79813"/>
    <lineage>
        <taxon>Eukaryota</taxon>
        <taxon>Fungi</taxon>
        <taxon>Dikarya</taxon>
        <taxon>Ascomycota</taxon>
        <taxon>Pezizomycotina</taxon>
        <taxon>Sordariomycetes</taxon>
        <taxon>Sordariomycetidae</taxon>
        <taxon>Sordariales</taxon>
        <taxon>Chaetomiaceae</taxon>
        <taxon>Achaetomium</taxon>
    </lineage>
</organism>
<sequence>MDTLGIDPSYAAYQRQHHYHNHGHFTTQQLPSRTARKRKADAPPENNERLSKRMSLLNLEQSGQKVLVPVESISSNSPDHIARPRGNKHKPIAADDSLMQLDDTKYKVYINNLDDELASDNESDGEGGMVFLPDIEKYLRTTRIPTRVLDPRPDPRAELAGKELVLYSEPSSISVPKEQDSVRRAILEARARAREKQRAACQAPMPVPMTTPSAPSAEVVMGAVPGLGPAEDPDAMELD</sequence>
<evidence type="ECO:0000313" key="3">
    <source>
        <dbReference type="Proteomes" id="UP001303760"/>
    </source>
</evidence>
<feature type="compositionally biased region" description="Basic and acidic residues" evidence="1">
    <location>
        <begin position="40"/>
        <end position="50"/>
    </location>
</feature>
<evidence type="ECO:0000256" key="1">
    <source>
        <dbReference type="SAM" id="MobiDB-lite"/>
    </source>
</evidence>
<feature type="region of interest" description="Disordered" evidence="1">
    <location>
        <begin position="25"/>
        <end position="50"/>
    </location>
</feature>